<sequence length="104" mass="12035">MKLNFLKHKRSKFLKYKQTKSYNPNSYTQVIEVPIVQATKISIAQAMQTSTAQQQKFIAIQVLPQVQNSNKVRTSRLLKLKPHTQTHFYSSVMAPFKPPYTPIL</sequence>
<organism evidence="1 2">
    <name type="scientific">Gigaspora margarita</name>
    <dbReference type="NCBI Taxonomy" id="4874"/>
    <lineage>
        <taxon>Eukaryota</taxon>
        <taxon>Fungi</taxon>
        <taxon>Fungi incertae sedis</taxon>
        <taxon>Mucoromycota</taxon>
        <taxon>Glomeromycotina</taxon>
        <taxon>Glomeromycetes</taxon>
        <taxon>Diversisporales</taxon>
        <taxon>Gigasporaceae</taxon>
        <taxon>Gigaspora</taxon>
    </lineage>
</organism>
<evidence type="ECO:0000313" key="2">
    <source>
        <dbReference type="Proteomes" id="UP000439903"/>
    </source>
</evidence>
<keyword evidence="2" id="KW-1185">Reference proteome</keyword>
<evidence type="ECO:0000313" key="1">
    <source>
        <dbReference type="EMBL" id="KAF0453207.1"/>
    </source>
</evidence>
<reference evidence="1 2" key="1">
    <citation type="journal article" date="2019" name="Environ. Microbiol.">
        <title>At the nexus of three kingdoms: the genome of the mycorrhizal fungus Gigaspora margarita provides insights into plant, endobacterial and fungal interactions.</title>
        <authorList>
            <person name="Venice F."/>
            <person name="Ghignone S."/>
            <person name="Salvioli di Fossalunga A."/>
            <person name="Amselem J."/>
            <person name="Novero M."/>
            <person name="Xianan X."/>
            <person name="Sedzielewska Toro K."/>
            <person name="Morin E."/>
            <person name="Lipzen A."/>
            <person name="Grigoriev I.V."/>
            <person name="Henrissat B."/>
            <person name="Martin F.M."/>
            <person name="Bonfante P."/>
        </authorList>
    </citation>
    <scope>NUCLEOTIDE SEQUENCE [LARGE SCALE GENOMIC DNA]</scope>
    <source>
        <strain evidence="1 2">BEG34</strain>
    </source>
</reference>
<comment type="caution">
    <text evidence="1">The sequence shown here is derived from an EMBL/GenBank/DDBJ whole genome shotgun (WGS) entry which is preliminary data.</text>
</comment>
<protein>
    <submittedName>
        <fullName evidence="1">Uncharacterized protein</fullName>
    </submittedName>
</protein>
<name>A0A8H4A8S3_GIGMA</name>
<gene>
    <name evidence="1" type="ORF">F8M41_001783</name>
</gene>
<dbReference type="AlphaFoldDB" id="A0A8H4A8S3"/>
<proteinExistence type="predicted"/>
<accession>A0A8H4A8S3</accession>
<dbReference type="Proteomes" id="UP000439903">
    <property type="component" value="Unassembled WGS sequence"/>
</dbReference>
<dbReference type="EMBL" id="WTPW01001146">
    <property type="protein sequence ID" value="KAF0453207.1"/>
    <property type="molecule type" value="Genomic_DNA"/>
</dbReference>